<reference evidence="3" key="2">
    <citation type="journal article" date="2024" name="Nature">
        <title>Anoxygenic phototroph of the Chloroflexota uses a type I reaction centre.</title>
        <authorList>
            <person name="Tsuji J.M."/>
            <person name="Shaw N.A."/>
            <person name="Nagashima S."/>
            <person name="Venkiteswaran J.J."/>
            <person name="Schiff S.L."/>
            <person name="Watanabe T."/>
            <person name="Fukui M."/>
            <person name="Hanada S."/>
            <person name="Tank M."/>
            <person name="Neufeld J.D."/>
        </authorList>
    </citation>
    <scope>NUCLEOTIDE SEQUENCE</scope>
    <source>
        <strain evidence="3">L227-S17</strain>
    </source>
</reference>
<keyword evidence="5" id="KW-1185">Reference proteome</keyword>
<dbReference type="Proteomes" id="UP000521676">
    <property type="component" value="Unassembled WGS sequence"/>
</dbReference>
<evidence type="ECO:0000313" key="5">
    <source>
        <dbReference type="Proteomes" id="UP001431572"/>
    </source>
</evidence>
<feature type="transmembrane region" description="Helical" evidence="1">
    <location>
        <begin position="288"/>
        <end position="305"/>
    </location>
</feature>
<feature type="transmembrane region" description="Helical" evidence="1">
    <location>
        <begin position="265"/>
        <end position="281"/>
    </location>
</feature>
<sequence>MSYSHYEEAENPPDRRKYIFALAMIVVGISFFSTLATANSYWQGFFYSPFYTTNVFTDSATPAWQVGLRPEDRVVMVAGQRIDQLQLLTVKAGLAGKSLNLVYELGRVLTAIDVNIQVLDWSRYFEKNAPFLLASLSLIWIGVITRKSPLLLRIFCTLSGVALGIAPNYYLANGCGLESGLETQCLLSGKWSTYLYNPLWSVTVAIGLCWYLSELVEKKRWRLWAQGLVLLALLISLAGFLQASIISANYNNPDYVVWQSRGEFWFLWGSLLVLALMRVWRRKRQREWGLLTVACLLVFTGGFIFVTVFDIVIIGLGQQWYTLALPLYFQINMRR</sequence>
<reference evidence="2 4" key="1">
    <citation type="submission" date="2020-06" db="EMBL/GenBank/DDBJ databases">
        <title>Anoxygenic phototrophic Chloroflexota member uses a Type I reaction center.</title>
        <authorList>
            <person name="Tsuji J.M."/>
            <person name="Shaw N.A."/>
            <person name="Nagashima S."/>
            <person name="Venkiteswaran J."/>
            <person name="Schiff S.L."/>
            <person name="Hanada S."/>
            <person name="Tank M."/>
            <person name="Neufeld J.D."/>
        </authorList>
    </citation>
    <scope>NUCLEOTIDE SEQUENCE [LARGE SCALE GENOMIC DNA]</scope>
    <source>
        <strain evidence="2">L227-S17</strain>
    </source>
</reference>
<evidence type="ECO:0000313" key="4">
    <source>
        <dbReference type="Proteomes" id="UP000521676"/>
    </source>
</evidence>
<feature type="transmembrane region" description="Helical" evidence="1">
    <location>
        <begin position="191"/>
        <end position="211"/>
    </location>
</feature>
<protein>
    <recommendedName>
        <fullName evidence="6">PDZ domain-containing protein</fullName>
    </recommendedName>
</protein>
<keyword evidence="1" id="KW-0472">Membrane</keyword>
<evidence type="ECO:0000313" key="3">
    <source>
        <dbReference type="EMBL" id="WJW67617.1"/>
    </source>
</evidence>
<dbReference type="RefSeq" id="WP_341469505.1">
    <property type="nucleotide sequence ID" value="NZ_CP128399.1"/>
</dbReference>
<accession>A0A8T7LUN7</accession>
<organism evidence="2 4">
    <name type="scientific">Candidatus Chlorohelix allophototropha</name>
    <dbReference type="NCBI Taxonomy" id="3003348"/>
    <lineage>
        <taxon>Bacteria</taxon>
        <taxon>Bacillati</taxon>
        <taxon>Chloroflexota</taxon>
        <taxon>Chloroflexia</taxon>
        <taxon>Candidatus Chloroheliales</taxon>
        <taxon>Candidatus Chloroheliaceae</taxon>
        <taxon>Candidatus Chlorohelix</taxon>
    </lineage>
</organism>
<keyword evidence="1" id="KW-1133">Transmembrane helix</keyword>
<name>A0A8T7LUN7_9CHLR</name>
<dbReference type="AlphaFoldDB" id="A0A8T7LUN7"/>
<keyword evidence="1" id="KW-0812">Transmembrane</keyword>
<evidence type="ECO:0008006" key="6">
    <source>
        <dbReference type="Google" id="ProtNLM"/>
    </source>
</evidence>
<evidence type="ECO:0000313" key="2">
    <source>
        <dbReference type="EMBL" id="NWJ45748.1"/>
    </source>
</evidence>
<gene>
    <name evidence="2" type="ORF">HXX08_07705</name>
    <name evidence="3" type="ORF">OZ401_000886</name>
</gene>
<dbReference type="EMBL" id="CP128399">
    <property type="protein sequence ID" value="WJW67617.1"/>
    <property type="molecule type" value="Genomic_DNA"/>
</dbReference>
<proteinExistence type="predicted"/>
<feature type="transmembrane region" description="Helical" evidence="1">
    <location>
        <begin position="223"/>
        <end position="245"/>
    </location>
</feature>
<feature type="transmembrane region" description="Helical" evidence="1">
    <location>
        <begin position="20"/>
        <end position="42"/>
    </location>
</feature>
<dbReference type="EMBL" id="JACATZ010000001">
    <property type="protein sequence ID" value="NWJ45748.1"/>
    <property type="molecule type" value="Genomic_DNA"/>
</dbReference>
<feature type="transmembrane region" description="Helical" evidence="1">
    <location>
        <begin position="150"/>
        <end position="171"/>
    </location>
</feature>
<evidence type="ECO:0000256" key="1">
    <source>
        <dbReference type="SAM" id="Phobius"/>
    </source>
</evidence>
<dbReference type="Proteomes" id="UP001431572">
    <property type="component" value="Chromosome 1"/>
</dbReference>
<feature type="transmembrane region" description="Helical" evidence="1">
    <location>
        <begin position="129"/>
        <end position="145"/>
    </location>
</feature>